<feature type="transmembrane region" description="Helical" evidence="2">
    <location>
        <begin position="315"/>
        <end position="339"/>
    </location>
</feature>
<sequence length="713" mass="75967">MRRSGLFTGTAVCVAVAVLAQLPLIGNRIFYYWDDSAAQFLPMWYHLGHLVLSGQWPALLDLHTWMGGNVAGEALFGVYNPLNVANFLLVAILPDLAIAAALVKTEFLVLLALGTYLVCREYGARRAASAAVAVALPFSGFTLYFDTASWASGLISFACVPFVWWSLHRAGRGALNPFWAFLIGALAITSGNPYGVLGVCVVVLGLLVEAGLRRSWRAFRIILVLGVCVGLVVPLVFLPLALTGPVTWRAGWGVLNDGFLVPSGTDLLAMSVPGYLPRIRAFDGADGLRVPATYFAWFVLPLAPWLNWRVLRNRALAGAFVVTLGFLALTLGPSSLWMFRWPLRLVEYCYLGLAVLVAVAASDGIRTTRVGTRALATAGILLGGTYLAWATTPTRLGWDLAGLGVVAVLTACAVWAHRHGPAAFGAVLVTGTAAVLGLQLAAFPGNFNVKPYYYPHSVKALRSAFADRYQGETLQIASFQTASDTVGLGPDKAWRYFLFGYSYQVAGVDAVNSYTGMGFSAFSDTFCLDGFGSSCARAYPNLWQPTSSGVPVADLMRLRTIVVENALVPGITVPPGWQVTEHDQVVTVLRRTGSIPWPEGRLSSAGPAVAVTQDTSGDSTSESVRFTATGQGSRRLVFARLAWPGYQARVDGREIPVTTGPAGLLAVDLPPGVTAGELTLDWTPPGLWAGAGIAALAALGALTLGIATRRARR</sequence>
<feature type="transmembrane region" description="Helical" evidence="2">
    <location>
        <begin position="423"/>
        <end position="443"/>
    </location>
</feature>
<feature type="transmembrane region" description="Helical" evidence="2">
    <location>
        <begin position="687"/>
        <end position="707"/>
    </location>
</feature>
<evidence type="ECO:0000256" key="1">
    <source>
        <dbReference type="SAM" id="MobiDB-lite"/>
    </source>
</evidence>
<dbReference type="Proteomes" id="UP001597417">
    <property type="component" value="Unassembled WGS sequence"/>
</dbReference>
<organism evidence="3 4">
    <name type="scientific">Amycolatopsis pigmentata</name>
    <dbReference type="NCBI Taxonomy" id="450801"/>
    <lineage>
        <taxon>Bacteria</taxon>
        <taxon>Bacillati</taxon>
        <taxon>Actinomycetota</taxon>
        <taxon>Actinomycetes</taxon>
        <taxon>Pseudonocardiales</taxon>
        <taxon>Pseudonocardiaceae</taxon>
        <taxon>Amycolatopsis</taxon>
    </lineage>
</organism>
<feature type="transmembrane region" description="Helical" evidence="2">
    <location>
        <begin position="179"/>
        <end position="207"/>
    </location>
</feature>
<evidence type="ECO:0000313" key="4">
    <source>
        <dbReference type="Proteomes" id="UP001597417"/>
    </source>
</evidence>
<feature type="transmembrane region" description="Helical" evidence="2">
    <location>
        <begin position="219"/>
        <end position="242"/>
    </location>
</feature>
<keyword evidence="2" id="KW-0472">Membrane</keyword>
<evidence type="ECO:0008006" key="5">
    <source>
        <dbReference type="Google" id="ProtNLM"/>
    </source>
</evidence>
<accession>A0ABW5G291</accession>
<keyword evidence="2" id="KW-0812">Transmembrane</keyword>
<evidence type="ECO:0000256" key="2">
    <source>
        <dbReference type="SAM" id="Phobius"/>
    </source>
</evidence>
<evidence type="ECO:0000313" key="3">
    <source>
        <dbReference type="EMBL" id="MFD2421433.1"/>
    </source>
</evidence>
<feature type="transmembrane region" description="Helical" evidence="2">
    <location>
        <begin position="150"/>
        <end position="167"/>
    </location>
</feature>
<gene>
    <name evidence="3" type="ORF">ACFSXZ_34395</name>
</gene>
<dbReference type="EMBL" id="JBHUKR010000021">
    <property type="protein sequence ID" value="MFD2421433.1"/>
    <property type="molecule type" value="Genomic_DNA"/>
</dbReference>
<name>A0ABW5G291_9PSEU</name>
<proteinExistence type="predicted"/>
<feature type="transmembrane region" description="Helical" evidence="2">
    <location>
        <begin position="288"/>
        <end position="308"/>
    </location>
</feature>
<dbReference type="RefSeq" id="WP_378269989.1">
    <property type="nucleotide sequence ID" value="NZ_JBHUKR010000021.1"/>
</dbReference>
<feature type="transmembrane region" description="Helical" evidence="2">
    <location>
        <begin position="374"/>
        <end position="390"/>
    </location>
</feature>
<feature type="transmembrane region" description="Helical" evidence="2">
    <location>
        <begin position="396"/>
        <end position="416"/>
    </location>
</feature>
<keyword evidence="2" id="KW-1133">Transmembrane helix</keyword>
<feature type="transmembrane region" description="Helical" evidence="2">
    <location>
        <begin position="98"/>
        <end position="119"/>
    </location>
</feature>
<feature type="transmembrane region" description="Helical" evidence="2">
    <location>
        <begin position="345"/>
        <end position="362"/>
    </location>
</feature>
<comment type="caution">
    <text evidence="3">The sequence shown here is derived from an EMBL/GenBank/DDBJ whole genome shotgun (WGS) entry which is preliminary data.</text>
</comment>
<reference evidence="4" key="1">
    <citation type="journal article" date="2019" name="Int. J. Syst. Evol. Microbiol.">
        <title>The Global Catalogue of Microorganisms (GCM) 10K type strain sequencing project: providing services to taxonomists for standard genome sequencing and annotation.</title>
        <authorList>
            <consortium name="The Broad Institute Genomics Platform"/>
            <consortium name="The Broad Institute Genome Sequencing Center for Infectious Disease"/>
            <person name="Wu L."/>
            <person name="Ma J."/>
        </authorList>
    </citation>
    <scope>NUCLEOTIDE SEQUENCE [LARGE SCALE GENOMIC DNA]</scope>
    <source>
        <strain evidence="4">CGMCC 4.7645</strain>
    </source>
</reference>
<keyword evidence="4" id="KW-1185">Reference proteome</keyword>
<protein>
    <recommendedName>
        <fullName evidence="5">YfhO family protein</fullName>
    </recommendedName>
</protein>
<feature type="compositionally biased region" description="Polar residues" evidence="1">
    <location>
        <begin position="612"/>
        <end position="624"/>
    </location>
</feature>
<feature type="region of interest" description="Disordered" evidence="1">
    <location>
        <begin position="603"/>
        <end position="624"/>
    </location>
</feature>